<evidence type="ECO:0000313" key="3">
    <source>
        <dbReference type="Proteomes" id="UP001589575"/>
    </source>
</evidence>
<evidence type="ECO:0000256" key="1">
    <source>
        <dbReference type="SAM" id="MobiDB-lite"/>
    </source>
</evidence>
<protein>
    <submittedName>
        <fullName evidence="2">Uncharacterized protein</fullName>
    </submittedName>
</protein>
<gene>
    <name evidence="2" type="ORF">ACFFX0_07695</name>
</gene>
<evidence type="ECO:0000313" key="2">
    <source>
        <dbReference type="EMBL" id="MFB9071081.1"/>
    </source>
</evidence>
<sequence length="46" mass="4628">MPGAASAVSPRNADSPLANVPGAQVTGRYARGRSGPDPTAQRPVIL</sequence>
<feature type="region of interest" description="Disordered" evidence="1">
    <location>
        <begin position="1"/>
        <end position="46"/>
    </location>
</feature>
<keyword evidence="3" id="KW-1185">Reference proteome</keyword>
<proteinExistence type="predicted"/>
<dbReference type="EMBL" id="JBHMFI010000001">
    <property type="protein sequence ID" value="MFB9071081.1"/>
    <property type="molecule type" value="Genomic_DNA"/>
</dbReference>
<reference evidence="2 3" key="1">
    <citation type="submission" date="2024-09" db="EMBL/GenBank/DDBJ databases">
        <authorList>
            <person name="Sun Q."/>
            <person name="Mori K."/>
        </authorList>
    </citation>
    <scope>NUCLEOTIDE SEQUENCE [LARGE SCALE GENOMIC DNA]</scope>
    <source>
        <strain evidence="2 3">CCM 7609</strain>
    </source>
</reference>
<comment type="caution">
    <text evidence="2">The sequence shown here is derived from an EMBL/GenBank/DDBJ whole genome shotgun (WGS) entry which is preliminary data.</text>
</comment>
<organism evidence="2 3">
    <name type="scientific">Citricoccus parietis</name>
    <dbReference type="NCBI Taxonomy" id="592307"/>
    <lineage>
        <taxon>Bacteria</taxon>
        <taxon>Bacillati</taxon>
        <taxon>Actinomycetota</taxon>
        <taxon>Actinomycetes</taxon>
        <taxon>Micrococcales</taxon>
        <taxon>Micrococcaceae</taxon>
        <taxon>Citricoccus</taxon>
    </lineage>
</organism>
<dbReference type="Proteomes" id="UP001589575">
    <property type="component" value="Unassembled WGS sequence"/>
</dbReference>
<accession>A0ABV5FWL8</accession>
<name>A0ABV5FWL8_9MICC</name>